<dbReference type="HAMAP" id="MF_00460">
    <property type="entry name" value="UPF0125_RnfH"/>
    <property type="match status" value="1"/>
</dbReference>
<comment type="caution">
    <text evidence="3">The sequence shown here is derived from an EMBL/GenBank/DDBJ whole genome shotgun (WGS) entry which is preliminary data.</text>
</comment>
<sequence length="114" mass="12630">MIAVEVHVCLGPRAVQSWVQHLAVGTTLGQAAEAALARVQQEPAQHACSLPNWQWGVWGRVLPPEHVLQDGDRVEAYRELLVDPKVARRERFAKQGARGAGLFSKRRDNAKPGY</sequence>
<reference evidence="3 4" key="1">
    <citation type="journal article" date="2015" name="Antonie Van Leeuwenhoek">
        <title>Lampropedia puyangensis sp. nov., isolated from symptomatic bark of Populus ? euramericana canker and emended description of Lampropedia hyalina (Ehrenberg 1832) Lee et al. 2004.</title>
        <authorList>
            <person name="Li Y."/>
            <person name="Wang T."/>
            <person name="Piao C.G."/>
            <person name="Wang L.F."/>
            <person name="Tian G.Z."/>
            <person name="Zhu T.H."/>
            <person name="Guo M.W."/>
        </authorList>
    </citation>
    <scope>NUCLEOTIDE SEQUENCE [LARGE SCALE GENOMIC DNA]</scope>
    <source>
        <strain evidence="3 4">2-bin</strain>
    </source>
</reference>
<keyword evidence="4" id="KW-1185">Reference proteome</keyword>
<dbReference type="InterPro" id="IPR037021">
    <property type="entry name" value="RnfH_sf"/>
</dbReference>
<name>A0A4S8FA97_9BURK</name>
<accession>A0A4S8FA97</accession>
<protein>
    <recommendedName>
        <fullName evidence="2">UPF0125 protein E9531_07470</fullName>
    </recommendedName>
</protein>
<dbReference type="OrthoDB" id="9796575at2"/>
<dbReference type="Proteomes" id="UP000308917">
    <property type="component" value="Unassembled WGS sequence"/>
</dbReference>
<dbReference type="AlphaFoldDB" id="A0A4S8FA97"/>
<evidence type="ECO:0000313" key="3">
    <source>
        <dbReference type="EMBL" id="THU02512.1"/>
    </source>
</evidence>
<dbReference type="InterPro" id="IPR016155">
    <property type="entry name" value="Mopterin_synth/thiamin_S_b"/>
</dbReference>
<proteinExistence type="inferred from homology"/>
<dbReference type="InterPro" id="IPR005346">
    <property type="entry name" value="RnfH"/>
</dbReference>
<dbReference type="EMBL" id="STFG01000006">
    <property type="protein sequence ID" value="THU02512.1"/>
    <property type="molecule type" value="Genomic_DNA"/>
</dbReference>
<evidence type="ECO:0000256" key="1">
    <source>
        <dbReference type="ARBA" id="ARBA00010645"/>
    </source>
</evidence>
<evidence type="ECO:0000256" key="2">
    <source>
        <dbReference type="HAMAP-Rule" id="MF_00460"/>
    </source>
</evidence>
<comment type="similarity">
    <text evidence="1 2">Belongs to the UPF0125 (RnfH) family.</text>
</comment>
<dbReference type="SUPFAM" id="SSF54285">
    <property type="entry name" value="MoaD/ThiS"/>
    <property type="match status" value="1"/>
</dbReference>
<organism evidence="3 4">
    <name type="scientific">Lampropedia puyangensis</name>
    <dbReference type="NCBI Taxonomy" id="1330072"/>
    <lineage>
        <taxon>Bacteria</taxon>
        <taxon>Pseudomonadati</taxon>
        <taxon>Pseudomonadota</taxon>
        <taxon>Betaproteobacteria</taxon>
        <taxon>Burkholderiales</taxon>
        <taxon>Comamonadaceae</taxon>
        <taxon>Lampropedia</taxon>
    </lineage>
</organism>
<evidence type="ECO:0000313" key="4">
    <source>
        <dbReference type="Proteomes" id="UP000308917"/>
    </source>
</evidence>
<dbReference type="Gene3D" id="3.10.20.280">
    <property type="entry name" value="RnfH-like"/>
    <property type="match status" value="1"/>
</dbReference>
<gene>
    <name evidence="3" type="ORF">E9531_07470</name>
</gene>
<dbReference type="PANTHER" id="PTHR37483">
    <property type="entry name" value="UPF0125 PROTEIN RATB"/>
    <property type="match status" value="1"/>
</dbReference>
<dbReference type="Pfam" id="PF03658">
    <property type="entry name" value="Ub-RnfH"/>
    <property type="match status" value="1"/>
</dbReference>
<dbReference type="PANTHER" id="PTHR37483:SF1">
    <property type="entry name" value="UPF0125 PROTEIN RATB"/>
    <property type="match status" value="1"/>
</dbReference>